<organism evidence="5 6">
    <name type="scientific">Hymenolepis diminuta</name>
    <name type="common">Rat tapeworm</name>
    <dbReference type="NCBI Taxonomy" id="6216"/>
    <lineage>
        <taxon>Eukaryota</taxon>
        <taxon>Metazoa</taxon>
        <taxon>Spiralia</taxon>
        <taxon>Lophotrochozoa</taxon>
        <taxon>Platyhelminthes</taxon>
        <taxon>Cestoda</taxon>
        <taxon>Eucestoda</taxon>
        <taxon>Cyclophyllidea</taxon>
        <taxon>Hymenolepididae</taxon>
        <taxon>Hymenolepis</taxon>
    </lineage>
</organism>
<dbReference type="PANTHER" id="PTHR24174:SF16">
    <property type="entry name" value="CASKIN-2"/>
    <property type="match status" value="1"/>
</dbReference>
<feature type="region of interest" description="Disordered" evidence="3">
    <location>
        <begin position="153"/>
        <end position="175"/>
    </location>
</feature>
<dbReference type="InterPro" id="IPR001660">
    <property type="entry name" value="SAM"/>
</dbReference>
<keyword evidence="1" id="KW-0677">Repeat</keyword>
<keyword evidence="6" id="KW-1185">Reference proteome</keyword>
<feature type="compositionally biased region" description="Low complexity" evidence="3">
    <location>
        <begin position="160"/>
        <end position="175"/>
    </location>
</feature>
<dbReference type="SUPFAM" id="SSF47769">
    <property type="entry name" value="SAM/Pointed domain"/>
    <property type="match status" value="2"/>
</dbReference>
<keyword evidence="2" id="KW-0040">ANK repeat</keyword>
<evidence type="ECO:0000313" key="6">
    <source>
        <dbReference type="Proteomes" id="UP000321570"/>
    </source>
</evidence>
<feature type="non-terminal residue" evidence="5">
    <location>
        <position position="1"/>
    </location>
</feature>
<feature type="non-terminal residue" evidence="5">
    <location>
        <position position="333"/>
    </location>
</feature>
<feature type="region of interest" description="Disordered" evidence="3">
    <location>
        <begin position="1"/>
        <end position="83"/>
    </location>
</feature>
<protein>
    <recommendedName>
        <fullName evidence="4">SAM domain-containing protein</fullName>
    </recommendedName>
</protein>
<evidence type="ECO:0000256" key="3">
    <source>
        <dbReference type="SAM" id="MobiDB-lite"/>
    </source>
</evidence>
<evidence type="ECO:0000256" key="1">
    <source>
        <dbReference type="ARBA" id="ARBA00022737"/>
    </source>
</evidence>
<dbReference type="InterPro" id="IPR033635">
    <property type="entry name" value="ANKS1/Caskin"/>
</dbReference>
<sequence>NCSTSDEDDESETNDSSGTSQKAENSIISSGIDETPPQNGSEGLQKIDNLVPSPMPVPLRPPMVNASSNMPTEAGNMSNLLINSSNRNSATSLDSGRGSAYATSSEGLKLIATSMSATFISPNGCSLQPVDLHTPLRMAPPLATPTHSRVGSVRAASLQPSSISSAPSSASSSGISSCSSACTATSGERSQVELLVNWLLTAGFSDYTPCIVAAGYDLNTLRRATPEDLNACGVTNPRDRQQLRARLSRLQLPESLPDHVPSSVFEWLLIINLTNYWPTFQAQGLTTFEKICVLTWEDFEEIGVTKLGHQKKLLLAIERLRRTMSKRSEEQSH</sequence>
<evidence type="ECO:0000256" key="2">
    <source>
        <dbReference type="ARBA" id="ARBA00023043"/>
    </source>
</evidence>
<proteinExistence type="predicted"/>
<dbReference type="Pfam" id="PF00536">
    <property type="entry name" value="SAM_1"/>
    <property type="match status" value="2"/>
</dbReference>
<dbReference type="PROSITE" id="PS50105">
    <property type="entry name" value="SAM_DOMAIN"/>
    <property type="match status" value="1"/>
</dbReference>
<reference evidence="5 6" key="1">
    <citation type="submission" date="2019-07" db="EMBL/GenBank/DDBJ databases">
        <authorList>
            <person name="Jastrzebski P J."/>
            <person name="Paukszto L."/>
            <person name="Jastrzebski P J."/>
        </authorList>
    </citation>
    <scope>NUCLEOTIDE SEQUENCE [LARGE SCALE GENOMIC DNA]</scope>
    <source>
        <strain evidence="5 6">WMS-il1</strain>
    </source>
</reference>
<name>A0A564Y378_HYMDI</name>
<dbReference type="Proteomes" id="UP000321570">
    <property type="component" value="Unassembled WGS sequence"/>
</dbReference>
<feature type="domain" description="SAM" evidence="4">
    <location>
        <begin position="259"/>
        <end position="323"/>
    </location>
</feature>
<evidence type="ECO:0000259" key="4">
    <source>
        <dbReference type="PROSITE" id="PS50105"/>
    </source>
</evidence>
<dbReference type="InterPro" id="IPR013761">
    <property type="entry name" value="SAM/pointed_sf"/>
</dbReference>
<accession>A0A564Y378</accession>
<dbReference type="PANTHER" id="PTHR24174">
    <property type="entry name" value="ANKYRIN REPEAT AND STERILE ALPHA MOTIF DOMAIN-CONTAINING PROTEIN 1"/>
    <property type="match status" value="1"/>
</dbReference>
<evidence type="ECO:0000313" key="5">
    <source>
        <dbReference type="EMBL" id="VUZ41690.1"/>
    </source>
</evidence>
<gene>
    <name evidence="5" type="ORF">WMSIL1_LOCUS2541</name>
</gene>
<dbReference type="EMBL" id="CABIJS010000066">
    <property type="protein sequence ID" value="VUZ41690.1"/>
    <property type="molecule type" value="Genomic_DNA"/>
</dbReference>
<dbReference type="AlphaFoldDB" id="A0A564Y378"/>
<dbReference type="SMART" id="SM00454">
    <property type="entry name" value="SAM"/>
    <property type="match status" value="2"/>
</dbReference>
<feature type="compositionally biased region" description="Acidic residues" evidence="3">
    <location>
        <begin position="1"/>
        <end position="13"/>
    </location>
</feature>
<dbReference type="Gene3D" id="1.10.150.50">
    <property type="entry name" value="Transcription Factor, Ets-1"/>
    <property type="match status" value="2"/>
</dbReference>